<keyword evidence="1" id="KW-0134">Cell wall</keyword>
<evidence type="ECO:0000256" key="3">
    <source>
        <dbReference type="ARBA" id="ARBA00022729"/>
    </source>
</evidence>
<evidence type="ECO:0000256" key="4">
    <source>
        <dbReference type="ARBA" id="ARBA00023088"/>
    </source>
</evidence>
<protein>
    <submittedName>
        <fullName evidence="9">LPXTG cell wall anchor domain-containing protein</fullName>
    </submittedName>
</protein>
<feature type="compositionally biased region" description="Low complexity" evidence="5">
    <location>
        <begin position="46"/>
        <end position="78"/>
    </location>
</feature>
<name>A0ABS4CPW5_9ENTE</name>
<keyword evidence="6" id="KW-0812">Transmembrane</keyword>
<feature type="signal peptide" evidence="7">
    <location>
        <begin position="1"/>
        <end position="28"/>
    </location>
</feature>
<dbReference type="InterPro" id="IPR019931">
    <property type="entry name" value="LPXTG_anchor"/>
</dbReference>
<dbReference type="EMBL" id="JAEDXU010000012">
    <property type="protein sequence ID" value="MBP1048115.1"/>
    <property type="molecule type" value="Genomic_DNA"/>
</dbReference>
<reference evidence="9 10" key="1">
    <citation type="submission" date="2020-12" db="EMBL/GenBank/DDBJ databases">
        <title>Vagococcus allomyrinae sp. nov. and Enterococcus lavae sp. nov., isolated from the larvae of Allomyrina dichotoma.</title>
        <authorList>
            <person name="Lee S.D."/>
        </authorList>
    </citation>
    <scope>NUCLEOTIDE SEQUENCE [LARGE SCALE GENOMIC DNA]</scope>
    <source>
        <strain evidence="9 10">BWM-S5</strain>
    </source>
</reference>
<accession>A0ABS4CPW5</accession>
<evidence type="ECO:0000313" key="10">
    <source>
        <dbReference type="Proteomes" id="UP000673375"/>
    </source>
</evidence>
<keyword evidence="3 7" id="KW-0732">Signal</keyword>
<evidence type="ECO:0000256" key="5">
    <source>
        <dbReference type="SAM" id="MobiDB-lite"/>
    </source>
</evidence>
<evidence type="ECO:0000256" key="2">
    <source>
        <dbReference type="ARBA" id="ARBA00022525"/>
    </source>
</evidence>
<dbReference type="Pfam" id="PF00746">
    <property type="entry name" value="Gram_pos_anchor"/>
    <property type="match status" value="1"/>
</dbReference>
<evidence type="ECO:0000256" key="7">
    <source>
        <dbReference type="SAM" id="SignalP"/>
    </source>
</evidence>
<proteinExistence type="predicted"/>
<dbReference type="NCBIfam" id="TIGR01167">
    <property type="entry name" value="LPXTG_anchor"/>
    <property type="match status" value="1"/>
</dbReference>
<keyword evidence="10" id="KW-1185">Reference proteome</keyword>
<keyword evidence="6" id="KW-0472">Membrane</keyword>
<feature type="region of interest" description="Disordered" evidence="5">
    <location>
        <begin position="45"/>
        <end position="87"/>
    </location>
</feature>
<sequence length="122" mass="13167">MKKKHFLHYLVLLSVGVFLTGVPMSSWAMEGGQVGQQGVIEFYVDSTEPSESSTTEPPVASSTEEPPVSTSTSSSTVVQKPAGKYPSTGEVVQRSLMLSGAAVIALVLLFFVMKKRKEKRES</sequence>
<dbReference type="Proteomes" id="UP000673375">
    <property type="component" value="Unassembled WGS sequence"/>
</dbReference>
<feature type="domain" description="Gram-positive cocci surface proteins LPxTG" evidence="8">
    <location>
        <begin position="78"/>
        <end position="119"/>
    </location>
</feature>
<evidence type="ECO:0000313" key="9">
    <source>
        <dbReference type="EMBL" id="MBP1048115.1"/>
    </source>
</evidence>
<evidence type="ECO:0000259" key="8">
    <source>
        <dbReference type="Pfam" id="PF00746"/>
    </source>
</evidence>
<dbReference type="RefSeq" id="WP_209558887.1">
    <property type="nucleotide sequence ID" value="NZ_JAEDXU010000012.1"/>
</dbReference>
<evidence type="ECO:0000256" key="6">
    <source>
        <dbReference type="SAM" id="Phobius"/>
    </source>
</evidence>
<organism evidence="9 10">
    <name type="scientific">Enterococcus larvae</name>
    <dbReference type="NCBI Taxonomy" id="2794352"/>
    <lineage>
        <taxon>Bacteria</taxon>
        <taxon>Bacillati</taxon>
        <taxon>Bacillota</taxon>
        <taxon>Bacilli</taxon>
        <taxon>Lactobacillales</taxon>
        <taxon>Enterococcaceae</taxon>
        <taxon>Enterococcus</taxon>
    </lineage>
</organism>
<evidence type="ECO:0000256" key="1">
    <source>
        <dbReference type="ARBA" id="ARBA00022512"/>
    </source>
</evidence>
<gene>
    <name evidence="9" type="ORF">I6N96_17620</name>
</gene>
<keyword evidence="2" id="KW-0964">Secreted</keyword>
<feature type="chain" id="PRO_5046662383" evidence="7">
    <location>
        <begin position="29"/>
        <end position="122"/>
    </location>
</feature>
<feature type="transmembrane region" description="Helical" evidence="6">
    <location>
        <begin position="95"/>
        <end position="113"/>
    </location>
</feature>
<keyword evidence="4" id="KW-0572">Peptidoglycan-anchor</keyword>
<keyword evidence="6" id="KW-1133">Transmembrane helix</keyword>
<comment type="caution">
    <text evidence="9">The sequence shown here is derived from an EMBL/GenBank/DDBJ whole genome shotgun (WGS) entry which is preliminary data.</text>
</comment>